<keyword evidence="1" id="KW-0812">Transmembrane</keyword>
<proteinExistence type="predicted"/>
<keyword evidence="3" id="KW-1185">Reference proteome</keyword>
<accession>A0A4P6Q7Q6</accession>
<keyword evidence="1" id="KW-0472">Membrane</keyword>
<organism evidence="2 3">
    <name type="scientific">Streptomonospora litoralis</name>
    <dbReference type="NCBI Taxonomy" id="2498135"/>
    <lineage>
        <taxon>Bacteria</taxon>
        <taxon>Bacillati</taxon>
        <taxon>Actinomycetota</taxon>
        <taxon>Actinomycetes</taxon>
        <taxon>Streptosporangiales</taxon>
        <taxon>Nocardiopsidaceae</taxon>
        <taxon>Streptomonospora</taxon>
    </lineage>
</organism>
<gene>
    <name evidence="2" type="ORF">EKD16_15525</name>
</gene>
<reference evidence="2 3" key="1">
    <citation type="submission" date="2019-02" db="EMBL/GenBank/DDBJ databases">
        <authorList>
            <person name="Khodamoradi S."/>
            <person name="Hahnke R.L."/>
            <person name="Kaempfer P."/>
            <person name="Schumann P."/>
            <person name="Rohde M."/>
            <person name="Steinert M."/>
            <person name="Luzhetskyy A."/>
            <person name="Wink J."/>
            <person name="Ruckert C."/>
        </authorList>
    </citation>
    <scope>NUCLEOTIDE SEQUENCE [LARGE SCALE GENOMIC DNA]</scope>
    <source>
        <strain evidence="2 3">M2</strain>
    </source>
</reference>
<protein>
    <submittedName>
        <fullName evidence="2">Uncharacterized protein</fullName>
    </submittedName>
</protein>
<feature type="transmembrane region" description="Helical" evidence="1">
    <location>
        <begin position="30"/>
        <end position="50"/>
    </location>
</feature>
<dbReference type="EMBL" id="CP036455">
    <property type="protein sequence ID" value="QBI54877.1"/>
    <property type="molecule type" value="Genomic_DNA"/>
</dbReference>
<evidence type="ECO:0000256" key="1">
    <source>
        <dbReference type="SAM" id="Phobius"/>
    </source>
</evidence>
<evidence type="ECO:0000313" key="2">
    <source>
        <dbReference type="EMBL" id="QBI54877.1"/>
    </source>
</evidence>
<dbReference type="AlphaFoldDB" id="A0A4P6Q7Q6"/>
<keyword evidence="1" id="KW-1133">Transmembrane helix</keyword>
<dbReference type="KEGG" id="strr:EKD16_15525"/>
<dbReference type="Proteomes" id="UP000292235">
    <property type="component" value="Chromosome"/>
</dbReference>
<evidence type="ECO:0000313" key="3">
    <source>
        <dbReference type="Proteomes" id="UP000292235"/>
    </source>
</evidence>
<name>A0A4P6Q7Q6_9ACTN</name>
<feature type="transmembrane region" description="Helical" evidence="1">
    <location>
        <begin position="7"/>
        <end position="24"/>
    </location>
</feature>
<dbReference type="RefSeq" id="WP_165498582.1">
    <property type="nucleotide sequence ID" value="NZ_CP036455.1"/>
</dbReference>
<sequence length="58" mass="5630">MGQGSKQIAIMSATSIVGGLIGWGVGTVVIGAHILIPIGVVVGVAIGLSLSKMGSKQA</sequence>